<feature type="region of interest" description="Disordered" evidence="1">
    <location>
        <begin position="30"/>
        <end position="53"/>
    </location>
</feature>
<organism evidence="2 3">
    <name type="scientific">Labeo rohita</name>
    <name type="common">Indian major carp</name>
    <name type="synonym">Cyprinus rohita</name>
    <dbReference type="NCBI Taxonomy" id="84645"/>
    <lineage>
        <taxon>Eukaryota</taxon>
        <taxon>Metazoa</taxon>
        <taxon>Chordata</taxon>
        <taxon>Craniata</taxon>
        <taxon>Vertebrata</taxon>
        <taxon>Euteleostomi</taxon>
        <taxon>Actinopterygii</taxon>
        <taxon>Neopterygii</taxon>
        <taxon>Teleostei</taxon>
        <taxon>Ostariophysi</taxon>
        <taxon>Cypriniformes</taxon>
        <taxon>Cyprinidae</taxon>
        <taxon>Labeoninae</taxon>
        <taxon>Labeonini</taxon>
        <taxon>Labeo</taxon>
    </lineage>
</organism>
<evidence type="ECO:0000256" key="1">
    <source>
        <dbReference type="SAM" id="MobiDB-lite"/>
    </source>
</evidence>
<evidence type="ECO:0000313" key="2">
    <source>
        <dbReference type="EMBL" id="RXN15899.1"/>
    </source>
</evidence>
<protein>
    <submittedName>
        <fullName evidence="2">Uncharacterized protein</fullName>
    </submittedName>
</protein>
<dbReference type="EMBL" id="QBIY01012822">
    <property type="protein sequence ID" value="RXN15899.1"/>
    <property type="molecule type" value="Genomic_DNA"/>
</dbReference>
<accession>A0A498M4V3</accession>
<proteinExistence type="predicted"/>
<comment type="caution">
    <text evidence="2">The sequence shown here is derived from an EMBL/GenBank/DDBJ whole genome shotgun (WGS) entry which is preliminary data.</text>
</comment>
<dbReference type="AlphaFoldDB" id="A0A498M4V3"/>
<keyword evidence="3" id="KW-1185">Reference proteome</keyword>
<gene>
    <name evidence="2" type="ORF">ROHU_008600</name>
</gene>
<name>A0A498M4V3_LABRO</name>
<evidence type="ECO:0000313" key="3">
    <source>
        <dbReference type="Proteomes" id="UP000290572"/>
    </source>
</evidence>
<sequence>MRNQQRAQSKALVDTLALDSRYDWLRLKRGQQESGSHREANVNETQLNRPHRTHTAHNPILAYKHGWQFLRCLLGGRSSCSPEMCGCCGTECRSDGPPAVTLRSRVLRFRPLAVWLFVAQTCRGHQTPYAFQMSQT</sequence>
<dbReference type="Proteomes" id="UP000290572">
    <property type="component" value="Unassembled WGS sequence"/>
</dbReference>
<reference evidence="2 3" key="1">
    <citation type="submission" date="2018-03" db="EMBL/GenBank/DDBJ databases">
        <title>Draft genome sequence of Rohu Carp (Labeo rohita).</title>
        <authorList>
            <person name="Das P."/>
            <person name="Kushwaha B."/>
            <person name="Joshi C.G."/>
            <person name="Kumar D."/>
            <person name="Nagpure N.S."/>
            <person name="Sahoo L."/>
            <person name="Das S.P."/>
            <person name="Bit A."/>
            <person name="Patnaik S."/>
            <person name="Meher P.K."/>
            <person name="Jayasankar P."/>
            <person name="Koringa P.G."/>
            <person name="Patel N.V."/>
            <person name="Hinsu A.T."/>
            <person name="Kumar R."/>
            <person name="Pandey M."/>
            <person name="Agarwal S."/>
            <person name="Srivastava S."/>
            <person name="Singh M."/>
            <person name="Iquebal M.A."/>
            <person name="Jaiswal S."/>
            <person name="Angadi U.B."/>
            <person name="Kumar N."/>
            <person name="Raza M."/>
            <person name="Shah T.M."/>
            <person name="Rai A."/>
            <person name="Jena J.K."/>
        </authorList>
    </citation>
    <scope>NUCLEOTIDE SEQUENCE [LARGE SCALE GENOMIC DNA]</scope>
    <source>
        <strain evidence="2">DASCIFA01</strain>
        <tissue evidence="2">Testis</tissue>
    </source>
</reference>